<keyword evidence="7" id="KW-1185">Reference proteome</keyword>
<gene>
    <name evidence="2 5" type="primary">apaG</name>
    <name evidence="4" type="ORF">Xinn_01469</name>
    <name evidence="5" type="ORF">XIS1_1300038</name>
</gene>
<dbReference type="NCBIfam" id="NF003967">
    <property type="entry name" value="PRK05461.1"/>
    <property type="match status" value="1"/>
</dbReference>
<protein>
    <recommendedName>
        <fullName evidence="1 2">Protein ApaG</fullName>
    </recommendedName>
</protein>
<dbReference type="EMBL" id="NIBU01000012">
    <property type="protein sequence ID" value="PHM36695.1"/>
    <property type="molecule type" value="Genomic_DNA"/>
</dbReference>
<dbReference type="Proteomes" id="UP000196435">
    <property type="component" value="Unassembled WGS sequence"/>
</dbReference>
<organism evidence="5 6">
    <name type="scientific">Xenorhabdus innexi</name>
    <dbReference type="NCBI Taxonomy" id="290109"/>
    <lineage>
        <taxon>Bacteria</taxon>
        <taxon>Pseudomonadati</taxon>
        <taxon>Pseudomonadota</taxon>
        <taxon>Gammaproteobacteria</taxon>
        <taxon>Enterobacterales</taxon>
        <taxon>Morganellaceae</taxon>
        <taxon>Xenorhabdus</taxon>
    </lineage>
</organism>
<reference evidence="4 7" key="3">
    <citation type="journal article" date="2017" name="Nat. Microbiol.">
        <title>Natural product diversity associated with the nematode symbionts Photorhabdus and Xenorhabdus.</title>
        <authorList>
            <person name="Tobias N.J."/>
            <person name="Wolff H."/>
            <person name="Djahanschiri B."/>
            <person name="Grundmann F."/>
            <person name="Kronenwerth M."/>
            <person name="Shi Y.M."/>
            <person name="Simonyi S."/>
            <person name="Grun P."/>
            <person name="Shapiro-Ilan D."/>
            <person name="Pidot S.J."/>
            <person name="Stinear T.P."/>
            <person name="Ebersberger I."/>
            <person name="Bode H.B."/>
        </authorList>
    </citation>
    <scope>NUCLEOTIDE SEQUENCE [LARGE SCALE GENOMIC DNA]</scope>
    <source>
        <strain evidence="4 7">DSM 16336</strain>
    </source>
</reference>
<dbReference type="PANTHER" id="PTHR14289">
    <property type="entry name" value="F-BOX ONLY PROTEIN 3"/>
    <property type="match status" value="1"/>
</dbReference>
<dbReference type="SUPFAM" id="SSF110069">
    <property type="entry name" value="ApaG-like"/>
    <property type="match status" value="1"/>
</dbReference>
<evidence type="ECO:0000313" key="6">
    <source>
        <dbReference type="Proteomes" id="UP000196435"/>
    </source>
</evidence>
<dbReference type="Pfam" id="PF04379">
    <property type="entry name" value="DUF525"/>
    <property type="match status" value="1"/>
</dbReference>
<sequence>MLNEPRVHIQVQSTYVESQSEPERLRFVFSYTILIRNLGHSPVQLISRYWRITNSNGHQTEVQGEGVVGEQPVIAPGTEYRYSSGAVLETPLGTMEGHYEMIDHLGNPFRVAIPVFRLAIPTLIN</sequence>
<evidence type="ECO:0000256" key="1">
    <source>
        <dbReference type="ARBA" id="ARBA00017693"/>
    </source>
</evidence>
<reference evidence="5" key="1">
    <citation type="submission" date="2016-12" db="EMBL/GenBank/DDBJ databases">
        <authorList>
            <person name="Song W.-J."/>
            <person name="Kurnit D.M."/>
        </authorList>
    </citation>
    <scope>NUCLEOTIDE SEQUENCE [LARGE SCALE GENOMIC DNA]</scope>
    <source>
        <strain evidence="5">HGB1681</strain>
    </source>
</reference>
<dbReference type="PROSITE" id="PS51087">
    <property type="entry name" value="APAG"/>
    <property type="match status" value="1"/>
</dbReference>
<feature type="domain" description="ApaG" evidence="3">
    <location>
        <begin position="1"/>
        <end position="125"/>
    </location>
</feature>
<dbReference type="HAMAP" id="MF_00791">
    <property type="entry name" value="ApaG"/>
    <property type="match status" value="1"/>
</dbReference>
<proteinExistence type="inferred from homology"/>
<dbReference type="EMBL" id="FTLG01000036">
    <property type="protein sequence ID" value="SIP71983.1"/>
    <property type="molecule type" value="Genomic_DNA"/>
</dbReference>
<accession>A0A1N6MT37</accession>
<dbReference type="Proteomes" id="UP000224871">
    <property type="component" value="Unassembled WGS sequence"/>
</dbReference>
<dbReference type="RefSeq" id="WP_086955247.1">
    <property type="nucleotide sequence ID" value="NZ_CAWNQC010000024.1"/>
</dbReference>
<dbReference type="InterPro" id="IPR023065">
    <property type="entry name" value="Uncharacterised_ApaG"/>
</dbReference>
<reference evidence="6" key="2">
    <citation type="submission" date="2016-12" db="EMBL/GenBank/DDBJ databases">
        <authorList>
            <person name="Gaudriault S."/>
        </authorList>
    </citation>
    <scope>NUCLEOTIDE SEQUENCE [LARGE SCALE GENOMIC DNA]</scope>
    <source>
        <strain evidence="6">HGB1681 (deposited as PTA-6826 in the American Type Culture Collection)</strain>
    </source>
</reference>
<dbReference type="OrthoDB" id="9795226at2"/>
<evidence type="ECO:0000313" key="7">
    <source>
        <dbReference type="Proteomes" id="UP000224871"/>
    </source>
</evidence>
<dbReference type="GO" id="GO:0070987">
    <property type="term" value="P:error-free translesion synthesis"/>
    <property type="evidence" value="ECO:0007669"/>
    <property type="project" value="TreeGrafter"/>
</dbReference>
<name>A0A1N6MT37_9GAMM</name>
<dbReference type="InterPro" id="IPR007474">
    <property type="entry name" value="ApaG_domain"/>
</dbReference>
<dbReference type="Gene3D" id="2.60.40.1470">
    <property type="entry name" value="ApaG domain"/>
    <property type="match status" value="1"/>
</dbReference>
<evidence type="ECO:0000313" key="5">
    <source>
        <dbReference type="EMBL" id="SIP71983.1"/>
    </source>
</evidence>
<evidence type="ECO:0000256" key="2">
    <source>
        <dbReference type="HAMAP-Rule" id="MF_00791"/>
    </source>
</evidence>
<evidence type="ECO:0000259" key="3">
    <source>
        <dbReference type="PROSITE" id="PS51087"/>
    </source>
</evidence>
<dbReference type="PANTHER" id="PTHR14289:SF16">
    <property type="entry name" value="POLYMERASE DELTA-INTERACTING PROTEIN 2"/>
    <property type="match status" value="1"/>
</dbReference>
<evidence type="ECO:0000313" key="4">
    <source>
        <dbReference type="EMBL" id="PHM36695.1"/>
    </source>
</evidence>
<dbReference type="AlphaFoldDB" id="A0A1N6MT37"/>
<dbReference type="InterPro" id="IPR036767">
    <property type="entry name" value="ApaG_sf"/>
</dbReference>